<proteinExistence type="inferred from homology"/>
<evidence type="ECO:0000313" key="14">
    <source>
        <dbReference type="Proteomes" id="UP000781173"/>
    </source>
</evidence>
<dbReference type="GO" id="GO:0000049">
    <property type="term" value="F:tRNA binding"/>
    <property type="evidence" value="ECO:0007669"/>
    <property type="project" value="UniProtKB-KW"/>
</dbReference>
<dbReference type="GO" id="GO:0005524">
    <property type="term" value="F:ATP binding"/>
    <property type="evidence" value="ECO:0007669"/>
    <property type="project" value="UniProtKB-KW"/>
</dbReference>
<evidence type="ECO:0000256" key="2">
    <source>
        <dbReference type="ARBA" id="ARBA00013163"/>
    </source>
</evidence>
<dbReference type="Pfam" id="PF00587">
    <property type="entry name" value="tRNA-synt_2b"/>
    <property type="match status" value="1"/>
</dbReference>
<keyword evidence="4 13" id="KW-0436">Ligase</keyword>
<reference evidence="13" key="1">
    <citation type="journal article" date="2022" name="ISME J.">
        <title>A general approach to explore prokaryotic protein glycosylation reveals the unique surface layer modulation of an anammox bacterium.</title>
        <authorList>
            <person name="Pabst M."/>
            <person name="Grouzdev D.S."/>
            <person name="Lawson C.E."/>
            <person name="Kleikamp H.B.C."/>
            <person name="de Ram C."/>
            <person name="Louwen R."/>
            <person name="Lin Y.M."/>
            <person name="Lucker S."/>
            <person name="van Loosdrecht M.C.M."/>
            <person name="Laureni M."/>
        </authorList>
    </citation>
    <scope>NUCLEOTIDE SEQUENCE</scope>
    <source>
        <strain evidence="13">BROCD043</strain>
    </source>
</reference>
<name>A0A952ALW3_9BACT</name>
<dbReference type="InterPro" id="IPR018163">
    <property type="entry name" value="Thr/Ala-tRNA-synth_IIc_edit"/>
</dbReference>
<dbReference type="InterPro" id="IPR045864">
    <property type="entry name" value="aa-tRNA-synth_II/BPL/LPL"/>
</dbReference>
<dbReference type="Gene3D" id="3.30.54.20">
    <property type="match status" value="1"/>
</dbReference>
<dbReference type="SUPFAM" id="SSF55186">
    <property type="entry name" value="ThrRS/AlaRS common domain"/>
    <property type="match status" value="1"/>
</dbReference>
<dbReference type="PANTHER" id="PTHR11451">
    <property type="entry name" value="THREONINE-TRNA LIGASE"/>
    <property type="match status" value="1"/>
</dbReference>
<dbReference type="FunFam" id="3.30.980.10:FF:000005">
    <property type="entry name" value="Threonyl-tRNA synthetase, mitochondrial"/>
    <property type="match status" value="1"/>
</dbReference>
<keyword evidence="8" id="KW-0648">Protein biosynthesis</keyword>
<dbReference type="Pfam" id="PF07973">
    <property type="entry name" value="tRNA_SAD"/>
    <property type="match status" value="1"/>
</dbReference>
<comment type="similarity">
    <text evidence="1">Belongs to the class-II aminoacyl-tRNA synthetase family.</text>
</comment>
<dbReference type="AlphaFoldDB" id="A0A952ALW3"/>
<comment type="caution">
    <text evidence="13">The sequence shown here is derived from an EMBL/GenBank/DDBJ whole genome shotgun (WGS) entry which is preliminary data.</text>
</comment>
<dbReference type="Gene3D" id="3.30.930.10">
    <property type="entry name" value="Bira Bifunctional Protein, Domain 2"/>
    <property type="match status" value="1"/>
</dbReference>
<dbReference type="EMBL" id="JACFOF010000011">
    <property type="protein sequence ID" value="MBW7953968.1"/>
    <property type="molecule type" value="Genomic_DNA"/>
</dbReference>
<dbReference type="SMART" id="SM00863">
    <property type="entry name" value="tRNA_SAD"/>
    <property type="match status" value="1"/>
</dbReference>
<feature type="non-terminal residue" evidence="13">
    <location>
        <position position="342"/>
    </location>
</feature>
<evidence type="ECO:0000256" key="1">
    <source>
        <dbReference type="ARBA" id="ARBA00008226"/>
    </source>
</evidence>
<evidence type="ECO:0000256" key="6">
    <source>
        <dbReference type="ARBA" id="ARBA00022840"/>
    </source>
</evidence>
<dbReference type="GO" id="GO:0004829">
    <property type="term" value="F:threonine-tRNA ligase activity"/>
    <property type="evidence" value="ECO:0007669"/>
    <property type="project" value="UniProtKB-EC"/>
</dbReference>
<keyword evidence="3" id="KW-0820">tRNA-binding</keyword>
<keyword evidence="7" id="KW-0694">RNA-binding</keyword>
<dbReference type="EC" id="6.1.1.3" evidence="2"/>
<keyword evidence="5" id="KW-0547">Nucleotide-binding</keyword>
<evidence type="ECO:0000256" key="9">
    <source>
        <dbReference type="ARBA" id="ARBA00023146"/>
    </source>
</evidence>
<keyword evidence="9" id="KW-0030">Aminoacyl-tRNA synthetase</keyword>
<evidence type="ECO:0000256" key="4">
    <source>
        <dbReference type="ARBA" id="ARBA00022598"/>
    </source>
</evidence>
<dbReference type="SUPFAM" id="SSF55681">
    <property type="entry name" value="Class II aaRS and biotin synthetases"/>
    <property type="match status" value="1"/>
</dbReference>
<dbReference type="GO" id="GO:0006435">
    <property type="term" value="P:threonyl-tRNA aminoacylation"/>
    <property type="evidence" value="ECO:0007669"/>
    <property type="project" value="TreeGrafter"/>
</dbReference>
<dbReference type="Gene3D" id="3.30.980.10">
    <property type="entry name" value="Threonyl-trna Synthetase, Chain A, domain 2"/>
    <property type="match status" value="1"/>
</dbReference>
<comment type="catalytic activity">
    <reaction evidence="11">
        <text>tRNA(Thr) + L-threonine + ATP = L-threonyl-tRNA(Thr) + AMP + diphosphate + H(+)</text>
        <dbReference type="Rhea" id="RHEA:24624"/>
        <dbReference type="Rhea" id="RHEA-COMP:9670"/>
        <dbReference type="Rhea" id="RHEA-COMP:9704"/>
        <dbReference type="ChEBI" id="CHEBI:15378"/>
        <dbReference type="ChEBI" id="CHEBI:30616"/>
        <dbReference type="ChEBI" id="CHEBI:33019"/>
        <dbReference type="ChEBI" id="CHEBI:57926"/>
        <dbReference type="ChEBI" id="CHEBI:78442"/>
        <dbReference type="ChEBI" id="CHEBI:78534"/>
        <dbReference type="ChEBI" id="CHEBI:456215"/>
        <dbReference type="EC" id="6.1.1.3"/>
    </reaction>
</comment>
<sequence>MNIDQTPSKLETVRHSFAHVLAQAVLRLFPDAKMGIGPAIEDGFYYDFEFSEAISKETLPQIEAEMKNIIAEELPFKQILIPREQAFDTLLHLGQIYKTELLQQVPDESISFYKTGEEFIDLCRGPHVNDTGQLKIFKLVSIQSTHWLGDESRPAMQRIRGVAFEKKNELEAWLKSEEEKKLRDHRVLGKSLNIFYDDKIQGNGMPVLLHNGTILKKNLRTWFENMLIKNDYQLITSSEFIKETTLHTNRYLDYNRFAFLPQFQVGSDLYRLRIDPISQIGNIFRQKKRSYKELPLRISEFASCYSNVDEKELHGLIKCRHFTRDSHTSFVSKEQTIPEVRR</sequence>
<evidence type="ECO:0000313" key="13">
    <source>
        <dbReference type="EMBL" id="MBW7953968.1"/>
    </source>
</evidence>
<feature type="domain" description="Threonyl/alanyl tRNA synthetase SAD" evidence="12">
    <location>
        <begin position="110"/>
        <end position="160"/>
    </location>
</feature>
<evidence type="ECO:0000256" key="10">
    <source>
        <dbReference type="ARBA" id="ARBA00031900"/>
    </source>
</evidence>
<evidence type="ECO:0000259" key="12">
    <source>
        <dbReference type="SMART" id="SM00863"/>
    </source>
</evidence>
<dbReference type="InterPro" id="IPR012947">
    <property type="entry name" value="tRNA_SAD"/>
</dbReference>
<accession>A0A952ALW3</accession>
<protein>
    <recommendedName>
        <fullName evidence="2">threonine--tRNA ligase</fullName>
        <ecNumber evidence="2">6.1.1.3</ecNumber>
    </recommendedName>
    <alternativeName>
        <fullName evidence="10">Threonyl-tRNA synthetase</fullName>
    </alternativeName>
</protein>
<gene>
    <name evidence="13" type="ORF">H3C67_04220</name>
</gene>
<evidence type="ECO:0000256" key="8">
    <source>
        <dbReference type="ARBA" id="ARBA00022917"/>
    </source>
</evidence>
<evidence type="ECO:0000256" key="11">
    <source>
        <dbReference type="ARBA" id="ARBA00049515"/>
    </source>
</evidence>
<organism evidence="13 14">
    <name type="scientific">Candidatus Dojkabacteria bacterium</name>
    <dbReference type="NCBI Taxonomy" id="2099670"/>
    <lineage>
        <taxon>Bacteria</taxon>
        <taxon>Candidatus Dojkabacteria</taxon>
    </lineage>
</organism>
<evidence type="ECO:0000256" key="3">
    <source>
        <dbReference type="ARBA" id="ARBA00022555"/>
    </source>
</evidence>
<dbReference type="PANTHER" id="PTHR11451:SF44">
    <property type="entry name" value="THREONINE--TRNA LIGASE, CHLOROPLASTIC_MITOCHONDRIAL 2"/>
    <property type="match status" value="1"/>
</dbReference>
<evidence type="ECO:0000256" key="7">
    <source>
        <dbReference type="ARBA" id="ARBA00022884"/>
    </source>
</evidence>
<dbReference type="InterPro" id="IPR002314">
    <property type="entry name" value="aa-tRNA-synt_IIb"/>
</dbReference>
<keyword evidence="6" id="KW-0067">ATP-binding</keyword>
<dbReference type="Proteomes" id="UP000781173">
    <property type="component" value="Unassembled WGS sequence"/>
</dbReference>
<evidence type="ECO:0000256" key="5">
    <source>
        <dbReference type="ARBA" id="ARBA00022741"/>
    </source>
</evidence>